<dbReference type="RefSeq" id="WP_169659870.1">
    <property type="nucleotide sequence ID" value="NZ_JABANE010000108.1"/>
</dbReference>
<name>A0A7X9RZU6_9BACT</name>
<dbReference type="Proteomes" id="UP000576082">
    <property type="component" value="Unassembled WGS sequence"/>
</dbReference>
<gene>
    <name evidence="1" type="ORF">HHU12_27100</name>
</gene>
<dbReference type="EMBL" id="JABANE010000108">
    <property type="protein sequence ID" value="NME71662.1"/>
    <property type="molecule type" value="Genomic_DNA"/>
</dbReference>
<reference evidence="1 2" key="1">
    <citation type="submission" date="2020-04" db="EMBL/GenBank/DDBJ databases">
        <title>Flammeovirga sp. SR4, a novel species isolated from seawater.</title>
        <authorList>
            <person name="Wang X."/>
        </authorList>
    </citation>
    <scope>NUCLEOTIDE SEQUENCE [LARGE SCALE GENOMIC DNA]</scope>
    <source>
        <strain evidence="1 2">ATCC 23126</strain>
    </source>
</reference>
<accession>A0A7X9RZU6</accession>
<comment type="caution">
    <text evidence="1">The sequence shown here is derived from an EMBL/GenBank/DDBJ whole genome shotgun (WGS) entry which is preliminary data.</text>
</comment>
<keyword evidence="2" id="KW-1185">Reference proteome</keyword>
<dbReference type="AlphaFoldDB" id="A0A7X9RZU6"/>
<evidence type="ECO:0000313" key="1">
    <source>
        <dbReference type="EMBL" id="NME71662.1"/>
    </source>
</evidence>
<organism evidence="1 2">
    <name type="scientific">Flammeovirga aprica JL-4</name>
    <dbReference type="NCBI Taxonomy" id="694437"/>
    <lineage>
        <taxon>Bacteria</taxon>
        <taxon>Pseudomonadati</taxon>
        <taxon>Bacteroidota</taxon>
        <taxon>Cytophagia</taxon>
        <taxon>Cytophagales</taxon>
        <taxon>Flammeovirgaceae</taxon>
        <taxon>Flammeovirga</taxon>
    </lineage>
</organism>
<evidence type="ECO:0000313" key="2">
    <source>
        <dbReference type="Proteomes" id="UP000576082"/>
    </source>
</evidence>
<sequence>MNLRKSILLLHIFFTCFLGCKSAKTDQFDNITFHSRSLSGKNFNERILSQKLEVSKSKEGVIEYKYLMEDGSTSEKYIYQNKHLTKDSTEYLYFDQKKINIGKKEVVIERFLNLYKKKYWCISQYDTMAIIYFNQELGIVNTLHPKLFPIEDALVNHNSLTKRKLRKLFYNMAEDTLFYNPNLKGISIEDLNIKGIPIEDEFEVLLESAPPCTSTIDSITQTVIYENYDIGASPKNGLGSFYKKIGQRIKYTSNLKKYGIDTRLYLGFIVHADSSVSGFREMRGDEKMIANIDELYNLTSEIEWVPAQCDGKEVPSLVVLPIRICLK</sequence>
<proteinExistence type="predicted"/>
<protein>
    <submittedName>
        <fullName evidence="1">Uncharacterized protein</fullName>
    </submittedName>
</protein>